<keyword evidence="2" id="KW-1185">Reference proteome</keyword>
<dbReference type="Proteomes" id="UP000033664">
    <property type="component" value="Unassembled WGS sequence"/>
</dbReference>
<proteinExistence type="predicted"/>
<dbReference type="PATRIC" id="fig|151081.8.peg.3739"/>
<evidence type="ECO:0000313" key="2">
    <source>
        <dbReference type="Proteomes" id="UP000033664"/>
    </source>
</evidence>
<dbReference type="EMBL" id="JXXZ01000021">
    <property type="protein sequence ID" value="KJY95518.1"/>
    <property type="molecule type" value="Genomic_DNA"/>
</dbReference>
<accession>A0A0F4PJS7</accession>
<gene>
    <name evidence="1" type="ORF">TW72_18010</name>
</gene>
<comment type="caution">
    <text evidence="1">The sequence shown here is derived from an EMBL/GenBank/DDBJ whole genome shotgun (WGS) entry which is preliminary data.</text>
</comment>
<protein>
    <submittedName>
        <fullName evidence="1">Uncharacterized protein</fullName>
    </submittedName>
</protein>
<evidence type="ECO:0000313" key="1">
    <source>
        <dbReference type="EMBL" id="KJY95518.1"/>
    </source>
</evidence>
<name>A0A0F4PJS7_9GAMM</name>
<sequence length="69" mass="7871">MHPTDSTLSPRLNSRFRAQLLLRSVLLTAKHNTELDLPAQGSAVKSRQQLSEAFNKRYEFESMSELRAP</sequence>
<dbReference type="AlphaFoldDB" id="A0A0F4PJS7"/>
<organism evidence="1 2">
    <name type="scientific">Pseudoalteromonas ruthenica</name>
    <dbReference type="NCBI Taxonomy" id="151081"/>
    <lineage>
        <taxon>Bacteria</taxon>
        <taxon>Pseudomonadati</taxon>
        <taxon>Pseudomonadota</taxon>
        <taxon>Gammaproteobacteria</taxon>
        <taxon>Alteromonadales</taxon>
        <taxon>Pseudoalteromonadaceae</taxon>
        <taxon>Pseudoalteromonas</taxon>
    </lineage>
</organism>
<reference evidence="1 2" key="1">
    <citation type="journal article" date="2015" name="BMC Genomics">
        <title>Genome mining reveals unlocked bioactive potential of marine Gram-negative bacteria.</title>
        <authorList>
            <person name="Machado H."/>
            <person name="Sonnenschein E.C."/>
            <person name="Melchiorsen J."/>
            <person name="Gram L."/>
        </authorList>
    </citation>
    <scope>NUCLEOTIDE SEQUENCE [LARGE SCALE GENOMIC DNA]</scope>
    <source>
        <strain evidence="1 2">S3137</strain>
    </source>
</reference>